<protein>
    <recommendedName>
        <fullName evidence="2">DUF3368 domain-containing protein</fullName>
    </recommendedName>
</protein>
<sequence>MILIADSSALIALAICGGLELLEPLYGEVLAPEAVYHEVAESDKLGSEILRDYLSQRTRKVDTTSFVYLDAFADPGETEAMMLYKQLKADKLLIDDRRGRKIAKINNIETIGSLGVLLAAKNAGLLAEIASSLKKLADSRVFISPELIDTVLELARERP</sequence>
<dbReference type="PANTHER" id="PTHR39550:SF1">
    <property type="entry name" value="SLL0658 PROTEIN"/>
    <property type="match status" value="1"/>
</dbReference>
<organism evidence="1">
    <name type="scientific">Candidatus Kentrum sp. DK</name>
    <dbReference type="NCBI Taxonomy" id="2126562"/>
    <lineage>
        <taxon>Bacteria</taxon>
        <taxon>Pseudomonadati</taxon>
        <taxon>Pseudomonadota</taxon>
        <taxon>Gammaproteobacteria</taxon>
        <taxon>Candidatus Kentrum</taxon>
    </lineage>
</organism>
<dbReference type="PANTHER" id="PTHR39550">
    <property type="entry name" value="SLL0658 PROTEIN"/>
    <property type="match status" value="1"/>
</dbReference>
<dbReference type="AlphaFoldDB" id="A0A450TKL3"/>
<gene>
    <name evidence="1" type="ORF">BECKDK2373B_GA0170837_12073</name>
</gene>
<evidence type="ECO:0000313" key="1">
    <source>
        <dbReference type="EMBL" id="VFJ68157.1"/>
    </source>
</evidence>
<name>A0A450TKL3_9GAMM</name>
<reference evidence="1" key="1">
    <citation type="submission" date="2019-02" db="EMBL/GenBank/DDBJ databases">
        <authorList>
            <person name="Gruber-Vodicka R. H."/>
            <person name="Seah K. B. B."/>
        </authorList>
    </citation>
    <scope>NUCLEOTIDE SEQUENCE</scope>
    <source>
        <strain evidence="1">BECK_DK47</strain>
    </source>
</reference>
<evidence type="ECO:0008006" key="2">
    <source>
        <dbReference type="Google" id="ProtNLM"/>
    </source>
</evidence>
<proteinExistence type="predicted"/>
<dbReference type="InterPro" id="IPR021799">
    <property type="entry name" value="PIN-like_prokaryotic"/>
</dbReference>
<dbReference type="EMBL" id="CAADEX010000207">
    <property type="protein sequence ID" value="VFJ68157.1"/>
    <property type="molecule type" value="Genomic_DNA"/>
</dbReference>
<accession>A0A450TKL3</accession>
<dbReference type="Pfam" id="PF11848">
    <property type="entry name" value="DUF3368"/>
    <property type="match status" value="1"/>
</dbReference>